<evidence type="ECO:0000313" key="2">
    <source>
        <dbReference type="Proteomes" id="UP001527181"/>
    </source>
</evidence>
<dbReference type="RefSeq" id="WP_268600643.1">
    <property type="nucleotide sequence ID" value="NZ_JAMDNP010000119.1"/>
</dbReference>
<keyword evidence="2" id="KW-1185">Reference proteome</keyword>
<dbReference type="Proteomes" id="UP001527181">
    <property type="component" value="Unassembled WGS sequence"/>
</dbReference>
<comment type="caution">
    <text evidence="1">The sequence shown here is derived from an EMBL/GenBank/DDBJ whole genome shotgun (WGS) entry which is preliminary data.</text>
</comment>
<dbReference type="EMBL" id="JAMDNP010000119">
    <property type="protein sequence ID" value="MCY9764784.1"/>
    <property type="molecule type" value="Genomic_DNA"/>
</dbReference>
<gene>
    <name evidence="1" type="ORF">M5X12_30280</name>
</gene>
<protein>
    <submittedName>
        <fullName evidence="1">Phage head-tail connector protein</fullName>
    </submittedName>
</protein>
<sequence>MLDRLKLALGITGSDKDELLRFVLDTVVDEILNYCNLEELPTRLENIAVRMATDLWRSEGYGSESKPQAVKSISRGDVSTSFTDTSTGEVKGIKAIMDDYTAQLNAFRKLRW</sequence>
<dbReference type="Gene3D" id="1.10.246.150">
    <property type="match status" value="1"/>
</dbReference>
<name>A0ABT4H844_PAEAL</name>
<accession>A0ABT4H844</accession>
<dbReference type="InterPro" id="IPR053746">
    <property type="entry name" value="Viral_HT_Connector_Assembly"/>
</dbReference>
<evidence type="ECO:0000313" key="1">
    <source>
        <dbReference type="EMBL" id="MCY9764784.1"/>
    </source>
</evidence>
<reference evidence="1 2" key="1">
    <citation type="submission" date="2022-05" db="EMBL/GenBank/DDBJ databases">
        <title>Genome Sequencing of Bee-Associated Microbes.</title>
        <authorList>
            <person name="Dunlap C."/>
        </authorList>
    </citation>
    <scope>NUCLEOTIDE SEQUENCE [LARGE SCALE GENOMIC DNA]</scope>
    <source>
        <strain evidence="1 2">NRRL B-04010</strain>
    </source>
</reference>
<dbReference type="Pfam" id="PF05135">
    <property type="entry name" value="Phage_connect_1"/>
    <property type="match status" value="1"/>
</dbReference>
<dbReference type="InterPro" id="IPR021146">
    <property type="entry name" value="Phage_gp6-like_head-tail"/>
</dbReference>
<organism evidence="1 2">
    <name type="scientific">Paenibacillus alvei</name>
    <name type="common">Bacillus alvei</name>
    <dbReference type="NCBI Taxonomy" id="44250"/>
    <lineage>
        <taxon>Bacteria</taxon>
        <taxon>Bacillati</taxon>
        <taxon>Bacillota</taxon>
        <taxon>Bacilli</taxon>
        <taxon>Bacillales</taxon>
        <taxon>Paenibacillaceae</taxon>
        <taxon>Paenibacillus</taxon>
    </lineage>
</organism>
<proteinExistence type="predicted"/>